<name>A0ABW5KFC0_9SPHI</name>
<keyword evidence="3" id="KW-1185">Reference proteome</keyword>
<evidence type="ECO:0000313" key="3">
    <source>
        <dbReference type="Proteomes" id="UP001597545"/>
    </source>
</evidence>
<dbReference type="Proteomes" id="UP001597545">
    <property type="component" value="Unassembled WGS sequence"/>
</dbReference>
<gene>
    <name evidence="2" type="ORF">ACFSR5_02025</name>
</gene>
<keyword evidence="1" id="KW-0472">Membrane</keyword>
<dbReference type="RefSeq" id="WP_380900183.1">
    <property type="nucleotide sequence ID" value="NZ_JBHUEG010000002.1"/>
</dbReference>
<feature type="transmembrane region" description="Helical" evidence="1">
    <location>
        <begin position="47"/>
        <end position="68"/>
    </location>
</feature>
<keyword evidence="1" id="KW-0812">Transmembrane</keyword>
<organism evidence="2 3">
    <name type="scientific">Sphingobacterium suaedae</name>
    <dbReference type="NCBI Taxonomy" id="1686402"/>
    <lineage>
        <taxon>Bacteria</taxon>
        <taxon>Pseudomonadati</taxon>
        <taxon>Bacteroidota</taxon>
        <taxon>Sphingobacteriia</taxon>
        <taxon>Sphingobacteriales</taxon>
        <taxon>Sphingobacteriaceae</taxon>
        <taxon>Sphingobacterium</taxon>
    </lineage>
</organism>
<evidence type="ECO:0000256" key="1">
    <source>
        <dbReference type="SAM" id="Phobius"/>
    </source>
</evidence>
<proteinExistence type="predicted"/>
<comment type="caution">
    <text evidence="2">The sequence shown here is derived from an EMBL/GenBank/DDBJ whole genome shotgun (WGS) entry which is preliminary data.</text>
</comment>
<feature type="transmembrane region" description="Helical" evidence="1">
    <location>
        <begin position="12"/>
        <end position="35"/>
    </location>
</feature>
<evidence type="ECO:0000313" key="2">
    <source>
        <dbReference type="EMBL" id="MFD2546417.1"/>
    </source>
</evidence>
<accession>A0ABW5KFC0</accession>
<reference evidence="3" key="1">
    <citation type="journal article" date="2019" name="Int. J. Syst. Evol. Microbiol.">
        <title>The Global Catalogue of Microorganisms (GCM) 10K type strain sequencing project: providing services to taxonomists for standard genome sequencing and annotation.</title>
        <authorList>
            <consortium name="The Broad Institute Genomics Platform"/>
            <consortium name="The Broad Institute Genome Sequencing Center for Infectious Disease"/>
            <person name="Wu L."/>
            <person name="Ma J."/>
        </authorList>
    </citation>
    <scope>NUCLEOTIDE SEQUENCE [LARGE SCALE GENOMIC DNA]</scope>
    <source>
        <strain evidence="3">KCTC 42662</strain>
    </source>
</reference>
<keyword evidence="1" id="KW-1133">Transmembrane helix</keyword>
<protein>
    <submittedName>
        <fullName evidence="2">Uncharacterized protein</fullName>
    </submittedName>
</protein>
<dbReference type="EMBL" id="JBHULR010000001">
    <property type="protein sequence ID" value="MFD2546417.1"/>
    <property type="molecule type" value="Genomic_DNA"/>
</dbReference>
<sequence>MDWTTRRKRKGKFIVVFFAVIIGILLLVALLHYLWNLLIPEIFGFKAITYWQAFGLFILSKILFGGGFGKPRGRFRRRFPKEGCFTTEDKERLKAEWRRRFEDRCR</sequence>